<dbReference type="Pfam" id="PF10123">
    <property type="entry name" value="Mu-like_Pro"/>
    <property type="match status" value="1"/>
</dbReference>
<evidence type="ECO:0008006" key="4">
    <source>
        <dbReference type="Google" id="ProtNLM"/>
    </source>
</evidence>
<dbReference type="Proteomes" id="UP000285710">
    <property type="component" value="Unassembled WGS sequence"/>
</dbReference>
<sequence length="144" mass="16307">MKGLAFATCDRALAPGGGAPEWVHLFPPGQMVGRDGRRFDLAEPDAVIEDFRKRGVDLTIDYEHQNDVPDAKRNGPVPAAGWINMRNPTCLHPAHRTRLPIRPCWPGWHRSLPATRQRPGNHSRRDHENHRERPRRISHGGRAS</sequence>
<dbReference type="EMBL" id="SAUW01000007">
    <property type="protein sequence ID" value="RWR12733.1"/>
    <property type="molecule type" value="Genomic_DNA"/>
</dbReference>
<feature type="region of interest" description="Disordered" evidence="1">
    <location>
        <begin position="111"/>
        <end position="144"/>
    </location>
</feature>
<organism evidence="2 3">
    <name type="scientific">Paenirhodobacter populi</name>
    <dbReference type="NCBI Taxonomy" id="2306993"/>
    <lineage>
        <taxon>Bacteria</taxon>
        <taxon>Pseudomonadati</taxon>
        <taxon>Pseudomonadota</taxon>
        <taxon>Alphaproteobacteria</taxon>
        <taxon>Rhodobacterales</taxon>
        <taxon>Rhodobacter group</taxon>
        <taxon>Paenirhodobacter</taxon>
    </lineage>
</organism>
<reference evidence="2 3" key="2">
    <citation type="submission" date="2019-01" db="EMBL/GenBank/DDBJ databases">
        <authorList>
            <person name="Li Y."/>
        </authorList>
    </citation>
    <scope>NUCLEOTIDE SEQUENCE [LARGE SCALE GENOMIC DNA]</scope>
    <source>
        <strain evidence="2 3">2D-5</strain>
    </source>
</reference>
<dbReference type="InterPro" id="IPR012106">
    <property type="entry name" value="Phage_Mu_Gp1"/>
</dbReference>
<gene>
    <name evidence="2" type="ORF">D2T33_08460</name>
</gene>
<evidence type="ECO:0000313" key="2">
    <source>
        <dbReference type="EMBL" id="RWR12733.1"/>
    </source>
</evidence>
<evidence type="ECO:0000256" key="1">
    <source>
        <dbReference type="SAM" id="MobiDB-lite"/>
    </source>
</evidence>
<keyword evidence="3" id="KW-1185">Reference proteome</keyword>
<name>A0A443IX32_9RHOB</name>
<protein>
    <recommendedName>
        <fullName evidence="4">Mu-like prophage I protein</fullName>
    </recommendedName>
</protein>
<accession>A0A443IX32</accession>
<feature type="compositionally biased region" description="Basic residues" evidence="1">
    <location>
        <begin position="132"/>
        <end position="144"/>
    </location>
</feature>
<evidence type="ECO:0000313" key="3">
    <source>
        <dbReference type="Proteomes" id="UP000285710"/>
    </source>
</evidence>
<comment type="caution">
    <text evidence="2">The sequence shown here is derived from an EMBL/GenBank/DDBJ whole genome shotgun (WGS) entry which is preliminary data.</text>
</comment>
<dbReference type="AlphaFoldDB" id="A0A443IX32"/>
<reference evidence="2 3" key="1">
    <citation type="submission" date="2019-01" db="EMBL/GenBank/DDBJ databases">
        <title>Sinorhodobacter populi sp. nov. isolated from the symptomatic bark tissue of Populus euramericana canker.</title>
        <authorList>
            <person name="Xu G."/>
        </authorList>
    </citation>
    <scope>NUCLEOTIDE SEQUENCE [LARGE SCALE GENOMIC DNA]</scope>
    <source>
        <strain evidence="2 3">2D-5</strain>
    </source>
</reference>
<proteinExistence type="predicted"/>